<feature type="region of interest" description="Disordered" evidence="1">
    <location>
        <begin position="122"/>
        <end position="227"/>
    </location>
</feature>
<dbReference type="PANTHER" id="PTHR37988">
    <property type="entry name" value="UPF0592 MEMBRANE PROTEIN C7D4.03C"/>
    <property type="match status" value="1"/>
</dbReference>
<keyword evidence="3" id="KW-1185">Reference proteome</keyword>
<sequence length="1462" mass="158324">MNGPTLTMASAVDASSTTRFQRSHSTPTFLSATVPARPATALPDSLPSTSSSVINSYASDRTNSLKSLPSLPTFDVPSFDLGLDFHASFQTSFSFGDSTQTLLHTPPKGKVLGLKSKPTTTTAAAAAAAATKTTPTPTPTTTTTTTNRTRASTTPHLPPPEVTPVTRAETLSRTRSMINRHRSWLPSSKSSPDVRAALDQRPNRSAKDHVGSAPDDLPKPKPLERSRTVESFADFAKRSWIPSSRSPSPPSKVGKLISDDQANGLRHETSKPKVKAGPGNRKLGGSRSLVSLDAHADHPAEPPSSTSRAFNRASVYLTRMKQKPQNVFSKSASSLSLSASSIKSSKSTDSESTAPSAAAATTATNTSSASPSFDLIAAATKPENSSVRKNVSSNSLTAASLHRNSSHTASSLDTTTTTATSSENSSQSTADTGLTMPHPTSRDPLWSTFRILDADFAKFAAKNSTSARMGVVRSTLVPFLRSTAYHPSNSNLSILSPEDVDRRATILNKWWNGLLEMLDAGQSRLGSAFGAAMSHGTVGGYLPTMATNLQPVAGVDRPTLLETTTMIMMRPEWRACTSYHQPLAERSPDERVRARSGTQSTTDGDTDASAFSFLAQSAEHNVRTMFVSNLFTQMALVVDKMSMRHAPLSLVNWCGKACAYAFFFAPGIADVLVRLWILNGDLLRRVAEEFGLPRSSKGESDDIVALFPPHMGKLGWTSAKALGDRLRVAAKLPLIPAKIPWHGPWVSRWRGGDTDLFYIFCKYYYILAEEFMPAGLPLVEKARAPAFVLVHAQLLSTLDSTIHRQASIDAMLGPPISDALHGADAALTGISLPSNLLKGMDENRLIILLRDMLAEYPSGVSAGIKHVFAQAFMAVMKAATKRTSRYENASCFMLCDFLEEALVVFDAYQNMVNNSIATSPAVETTPGSDEFELGGASNPVDYIDWPFWFDVGRMIMDSNNTMSEIRIMSFIFAVWDAIVADPARKEALCLGWLLKEEVFEKFFNNWCPMVRAYYMRLLCWRVCRDSGGANELDVQIFLVVSQRLKTVWGHHLWLKQAAEAENRMPPSTAPCYPSPGKRFLIIRTEVQPAPPALLLGFDSFSGAFSGADAADYRGSYSETVDNVTQNSKVDNSLTAYKKKWSLLGKVLSFSATQANAGSSGAGQKRTWDEELEQARRDTAASRTAAARSGHPTGPPPPPKQSSSSTVTPSSDSSSSTGSAPVFEASTFVFRFALTWQGQHGGTNHLRDRIVTRPRLPAPAQARVSTRSAGVKTGGSTNSVSVLRSESPPPIAPGLPPETRRVSGLLHTGLVSEARNARPLSVVEAVPARSESDKIMDKRLSLSIDVTPIRLADEAPVEDQYYMQSAMQTAKQLRPDEHEVNRVRFVDQESEIGRPQISVRPVRPVGIYASGAAYTGRALVEWSLVVGECNNFVDRRRDEGVMGLNEVEVPILGVEGLGIRQRA</sequence>
<feature type="compositionally biased region" description="Low complexity" evidence="1">
    <location>
        <begin position="406"/>
        <end position="432"/>
    </location>
</feature>
<feature type="compositionally biased region" description="Low complexity" evidence="1">
    <location>
        <begin position="1180"/>
        <end position="1191"/>
    </location>
</feature>
<proteinExistence type="predicted"/>
<evidence type="ECO:0000313" key="2">
    <source>
        <dbReference type="EMBL" id="KAK3337095.1"/>
    </source>
</evidence>
<dbReference type="Pfam" id="PF08578">
    <property type="entry name" value="DUF1765"/>
    <property type="match status" value="1"/>
</dbReference>
<feature type="compositionally biased region" description="Low complexity" evidence="1">
    <location>
        <begin position="122"/>
        <end position="155"/>
    </location>
</feature>
<comment type="caution">
    <text evidence="2">The sequence shown here is derived from an EMBL/GenBank/DDBJ whole genome shotgun (WGS) entry which is preliminary data.</text>
</comment>
<feature type="compositionally biased region" description="Polar residues" evidence="1">
    <location>
        <begin position="1262"/>
        <end position="1283"/>
    </location>
</feature>
<dbReference type="PANTHER" id="PTHR37988:SF1">
    <property type="entry name" value="UPF0592 MEMBRANE PROTEIN C7D4.03C"/>
    <property type="match status" value="1"/>
</dbReference>
<feature type="compositionally biased region" description="Low complexity" evidence="1">
    <location>
        <begin position="384"/>
        <end position="395"/>
    </location>
</feature>
<feature type="region of interest" description="Disordered" evidence="1">
    <location>
        <begin position="1240"/>
        <end position="1298"/>
    </location>
</feature>
<feature type="region of interest" description="Disordered" evidence="1">
    <location>
        <begin position="584"/>
        <end position="604"/>
    </location>
</feature>
<dbReference type="Proteomes" id="UP001286456">
    <property type="component" value="Unassembled WGS sequence"/>
</dbReference>
<feature type="compositionally biased region" description="Low complexity" evidence="1">
    <location>
        <begin position="1200"/>
        <end position="1218"/>
    </location>
</feature>
<accession>A0AAE0J5T9</accession>
<feature type="compositionally biased region" description="Pro residues" evidence="1">
    <location>
        <begin position="1286"/>
        <end position="1295"/>
    </location>
</feature>
<organism evidence="2 3">
    <name type="scientific">Cercophora scortea</name>
    <dbReference type="NCBI Taxonomy" id="314031"/>
    <lineage>
        <taxon>Eukaryota</taxon>
        <taxon>Fungi</taxon>
        <taxon>Dikarya</taxon>
        <taxon>Ascomycota</taxon>
        <taxon>Pezizomycotina</taxon>
        <taxon>Sordariomycetes</taxon>
        <taxon>Sordariomycetidae</taxon>
        <taxon>Sordariales</taxon>
        <taxon>Lasiosphaeriaceae</taxon>
        <taxon>Cercophora</taxon>
    </lineage>
</organism>
<protein>
    <submittedName>
        <fullName evidence="2">Uncharacterized protein</fullName>
    </submittedName>
</protein>
<feature type="compositionally biased region" description="Basic and acidic residues" evidence="1">
    <location>
        <begin position="1165"/>
        <end position="1179"/>
    </location>
</feature>
<reference evidence="2" key="1">
    <citation type="journal article" date="2023" name="Mol. Phylogenet. Evol.">
        <title>Genome-scale phylogeny and comparative genomics of the fungal order Sordariales.</title>
        <authorList>
            <person name="Hensen N."/>
            <person name="Bonometti L."/>
            <person name="Westerberg I."/>
            <person name="Brannstrom I.O."/>
            <person name="Guillou S."/>
            <person name="Cros-Aarteil S."/>
            <person name="Calhoun S."/>
            <person name="Haridas S."/>
            <person name="Kuo A."/>
            <person name="Mondo S."/>
            <person name="Pangilinan J."/>
            <person name="Riley R."/>
            <person name="LaButti K."/>
            <person name="Andreopoulos B."/>
            <person name="Lipzen A."/>
            <person name="Chen C."/>
            <person name="Yan M."/>
            <person name="Daum C."/>
            <person name="Ng V."/>
            <person name="Clum A."/>
            <person name="Steindorff A."/>
            <person name="Ohm R.A."/>
            <person name="Martin F."/>
            <person name="Silar P."/>
            <person name="Natvig D.O."/>
            <person name="Lalanne C."/>
            <person name="Gautier V."/>
            <person name="Ament-Velasquez S.L."/>
            <person name="Kruys A."/>
            <person name="Hutchinson M.I."/>
            <person name="Powell A.J."/>
            <person name="Barry K."/>
            <person name="Miller A.N."/>
            <person name="Grigoriev I.V."/>
            <person name="Debuchy R."/>
            <person name="Gladieux P."/>
            <person name="Hiltunen Thoren M."/>
            <person name="Johannesson H."/>
        </authorList>
    </citation>
    <scope>NUCLEOTIDE SEQUENCE</scope>
    <source>
        <strain evidence="2">SMH4131-1</strain>
    </source>
</reference>
<feature type="region of interest" description="Disordered" evidence="1">
    <location>
        <begin position="339"/>
        <end position="369"/>
    </location>
</feature>
<name>A0AAE0J5T9_9PEZI</name>
<feature type="region of interest" description="Disordered" evidence="1">
    <location>
        <begin position="381"/>
        <end position="440"/>
    </location>
</feature>
<dbReference type="InterPro" id="IPR013887">
    <property type="entry name" value="UPF0592"/>
</dbReference>
<dbReference type="EMBL" id="JAUEPO010000001">
    <property type="protein sequence ID" value="KAK3337095.1"/>
    <property type="molecule type" value="Genomic_DNA"/>
</dbReference>
<evidence type="ECO:0000256" key="1">
    <source>
        <dbReference type="SAM" id="MobiDB-lite"/>
    </source>
</evidence>
<reference evidence="2" key="2">
    <citation type="submission" date="2023-06" db="EMBL/GenBank/DDBJ databases">
        <authorList>
            <consortium name="Lawrence Berkeley National Laboratory"/>
            <person name="Haridas S."/>
            <person name="Hensen N."/>
            <person name="Bonometti L."/>
            <person name="Westerberg I."/>
            <person name="Brannstrom I.O."/>
            <person name="Guillou S."/>
            <person name="Cros-Aarteil S."/>
            <person name="Calhoun S."/>
            <person name="Kuo A."/>
            <person name="Mondo S."/>
            <person name="Pangilinan J."/>
            <person name="Riley R."/>
            <person name="Labutti K."/>
            <person name="Andreopoulos B."/>
            <person name="Lipzen A."/>
            <person name="Chen C."/>
            <person name="Yanf M."/>
            <person name="Daum C."/>
            <person name="Ng V."/>
            <person name="Clum A."/>
            <person name="Steindorff A."/>
            <person name="Ohm R."/>
            <person name="Martin F."/>
            <person name="Silar P."/>
            <person name="Natvig D."/>
            <person name="Lalanne C."/>
            <person name="Gautier V."/>
            <person name="Ament-Velasquez S.L."/>
            <person name="Kruys A."/>
            <person name="Hutchinson M.I."/>
            <person name="Powell A.J."/>
            <person name="Barry K."/>
            <person name="Miller A.N."/>
            <person name="Grigoriev I.V."/>
            <person name="Debuchy R."/>
            <person name="Gladieux P."/>
            <person name="Thoren M.H."/>
            <person name="Johannesson H."/>
        </authorList>
    </citation>
    <scope>NUCLEOTIDE SEQUENCE</scope>
    <source>
        <strain evidence="2">SMH4131-1</strain>
    </source>
</reference>
<gene>
    <name evidence="2" type="ORF">B0T19DRAFT_60341</name>
</gene>
<feature type="region of interest" description="Disordered" evidence="1">
    <location>
        <begin position="262"/>
        <end position="286"/>
    </location>
</feature>
<feature type="region of interest" description="Disordered" evidence="1">
    <location>
        <begin position="1153"/>
        <end position="1218"/>
    </location>
</feature>
<evidence type="ECO:0000313" key="3">
    <source>
        <dbReference type="Proteomes" id="UP001286456"/>
    </source>
</evidence>
<feature type="compositionally biased region" description="Basic and acidic residues" evidence="1">
    <location>
        <begin position="196"/>
        <end position="227"/>
    </location>
</feature>